<dbReference type="Proteomes" id="UP000663882">
    <property type="component" value="Unassembled WGS sequence"/>
</dbReference>
<evidence type="ECO:0000313" key="3">
    <source>
        <dbReference type="EMBL" id="CAF0922535.1"/>
    </source>
</evidence>
<dbReference type="EMBL" id="CAJNOO010000370">
    <property type="protein sequence ID" value="CAF0922535.1"/>
    <property type="molecule type" value="Genomic_DNA"/>
</dbReference>
<dbReference type="Gene3D" id="2.120.10.30">
    <property type="entry name" value="TolB, C-terminal domain"/>
    <property type="match status" value="1"/>
</dbReference>
<dbReference type="OrthoDB" id="507128at2759"/>
<sequence>MSGLISPRYLLYTPAGDLLVSEPNANRISCLLDTDNDGYPDQRTTFADASNGLNRPYGMAFANGYFYVGSRNATRRYSWIHGSRQISGTGELVMTYDENGHWTRTVVVSPTSNHIYVSIGSASNVNVEDLPRASVQQANLDGSNQTTFAYGLRNPIGLAFHPITNDLYATCQERDALGDDLVPDYFTRIQQNDYYGWPYAYLSANLTDPRRRLANETSERPDLVSLTRTPDVLFQAHSSAFDILFYSGSQFPSKYQNGAFAALHGSWNKNNGTGYKLVFVPFDSRTHRPMGYYEDFVFGFLTNPSGPDTFGRPVGLLVLKDGSLLFTDDGNNRIYQVQYKNHIDNITNSTPTTNGNSYNYISATVIIVCSFLLLFLY</sequence>
<accession>A0A814JY68</accession>
<dbReference type="EMBL" id="CAJNOH010000232">
    <property type="protein sequence ID" value="CAF0958082.1"/>
    <property type="molecule type" value="Genomic_DNA"/>
</dbReference>
<keyword evidence="1" id="KW-1133">Transmembrane helix</keyword>
<dbReference type="EMBL" id="CAJNOU010000615">
    <property type="protein sequence ID" value="CAF1047578.1"/>
    <property type="molecule type" value="Genomic_DNA"/>
</dbReference>
<dbReference type="PANTHER" id="PTHR19328:SF55">
    <property type="entry name" value="BLR6566 PROTEIN"/>
    <property type="match status" value="1"/>
</dbReference>
<evidence type="ECO:0000313" key="12">
    <source>
        <dbReference type="Proteomes" id="UP000663870"/>
    </source>
</evidence>
<gene>
    <name evidence="10" type="ORF">FNK824_LOCUS14885</name>
    <name evidence="11" type="ORF">JBS370_LOCUS28397</name>
    <name evidence="6" type="ORF">JXQ802_LOCUS16183</name>
    <name evidence="7" type="ORF">JXQ802_LOCUS16279</name>
    <name evidence="9" type="ORF">OTI717_LOCUS18032</name>
    <name evidence="4" type="ORF">PYM288_LOCUS12480</name>
    <name evidence="3" type="ORF">RFH988_LOCUS10079</name>
    <name evidence="8" type="ORF">SEV965_LOCUS13167</name>
    <name evidence="5" type="ORF">ZHD862_LOCUS14307</name>
</gene>
<evidence type="ECO:0000313" key="10">
    <source>
        <dbReference type="EMBL" id="CAF3798931.1"/>
    </source>
</evidence>
<dbReference type="EMBL" id="CAJOBE010002093">
    <property type="protein sequence ID" value="CAF3798931.1"/>
    <property type="molecule type" value="Genomic_DNA"/>
</dbReference>
<evidence type="ECO:0000313" key="9">
    <source>
        <dbReference type="EMBL" id="CAF3796624.1"/>
    </source>
</evidence>
<dbReference type="EMBL" id="CAJNOT010000617">
    <property type="protein sequence ID" value="CAF1036210.1"/>
    <property type="molecule type" value="Genomic_DNA"/>
</dbReference>
<dbReference type="EMBL" id="CAJOAX010002444">
    <property type="protein sequence ID" value="CAF3796624.1"/>
    <property type="molecule type" value="Genomic_DNA"/>
</dbReference>
<dbReference type="Proteomes" id="UP000663870">
    <property type="component" value="Unassembled WGS sequence"/>
</dbReference>
<dbReference type="Proteomes" id="UP000663864">
    <property type="component" value="Unassembled WGS sequence"/>
</dbReference>
<reference evidence="7" key="1">
    <citation type="submission" date="2021-02" db="EMBL/GenBank/DDBJ databases">
        <authorList>
            <person name="Nowell W R."/>
        </authorList>
    </citation>
    <scope>NUCLEOTIDE SEQUENCE</scope>
</reference>
<evidence type="ECO:0000313" key="8">
    <source>
        <dbReference type="EMBL" id="CAF1047578.1"/>
    </source>
</evidence>
<feature type="transmembrane region" description="Helical" evidence="1">
    <location>
        <begin position="358"/>
        <end position="376"/>
    </location>
</feature>
<dbReference type="Pfam" id="PF22807">
    <property type="entry name" value="TrAA12"/>
    <property type="match status" value="1"/>
</dbReference>
<dbReference type="AlphaFoldDB" id="A0A814JY68"/>
<dbReference type="SUPFAM" id="SSF50952">
    <property type="entry name" value="Soluble quinoprotein glucose dehydrogenase"/>
    <property type="match status" value="1"/>
</dbReference>
<dbReference type="EMBL" id="CAJNOL010000392">
    <property type="protein sequence ID" value="CAF1043572.1"/>
    <property type="molecule type" value="Genomic_DNA"/>
</dbReference>
<protein>
    <recommendedName>
        <fullName evidence="2">Pyrroloquinoline quinone-dependent pyranose dehydrogenase beta-propeller domain-containing protein</fullName>
    </recommendedName>
</protein>
<dbReference type="InterPro" id="IPR011041">
    <property type="entry name" value="Quinoprot_gluc/sorb_DH_b-prop"/>
</dbReference>
<evidence type="ECO:0000313" key="6">
    <source>
        <dbReference type="EMBL" id="CAF1041570.1"/>
    </source>
</evidence>
<comment type="caution">
    <text evidence="7">The sequence shown here is derived from an EMBL/GenBank/DDBJ whole genome shotgun (WGS) entry which is preliminary data.</text>
</comment>
<evidence type="ECO:0000313" key="11">
    <source>
        <dbReference type="EMBL" id="CAF4039091.1"/>
    </source>
</evidence>
<proteinExistence type="predicted"/>
<keyword evidence="1" id="KW-0472">Membrane</keyword>
<organism evidence="7 12">
    <name type="scientific">Rotaria sordida</name>
    <dbReference type="NCBI Taxonomy" id="392033"/>
    <lineage>
        <taxon>Eukaryota</taxon>
        <taxon>Metazoa</taxon>
        <taxon>Spiralia</taxon>
        <taxon>Gnathifera</taxon>
        <taxon>Rotifera</taxon>
        <taxon>Eurotatoria</taxon>
        <taxon>Bdelloidea</taxon>
        <taxon>Philodinida</taxon>
        <taxon>Philodinidae</taxon>
        <taxon>Rotaria</taxon>
    </lineage>
</organism>
<keyword evidence="1" id="KW-0812">Transmembrane</keyword>
<dbReference type="PANTHER" id="PTHR19328">
    <property type="entry name" value="HEDGEHOG-INTERACTING PROTEIN"/>
    <property type="match status" value="1"/>
</dbReference>
<evidence type="ECO:0000256" key="1">
    <source>
        <dbReference type="SAM" id="Phobius"/>
    </source>
</evidence>
<dbReference type="Proteomes" id="UP000663874">
    <property type="component" value="Unassembled WGS sequence"/>
</dbReference>
<dbReference type="Proteomes" id="UP000663854">
    <property type="component" value="Unassembled WGS sequence"/>
</dbReference>
<keyword evidence="12" id="KW-1185">Reference proteome</keyword>
<evidence type="ECO:0000313" key="7">
    <source>
        <dbReference type="EMBL" id="CAF1043572.1"/>
    </source>
</evidence>
<evidence type="ECO:0000313" key="4">
    <source>
        <dbReference type="EMBL" id="CAF0958082.1"/>
    </source>
</evidence>
<evidence type="ECO:0000259" key="2">
    <source>
        <dbReference type="Pfam" id="PF22807"/>
    </source>
</evidence>
<dbReference type="EMBL" id="CAJNOL010000388">
    <property type="protein sequence ID" value="CAF1041570.1"/>
    <property type="molecule type" value="Genomic_DNA"/>
</dbReference>
<name>A0A814JY68_9BILA</name>
<evidence type="ECO:0000313" key="5">
    <source>
        <dbReference type="EMBL" id="CAF1036210.1"/>
    </source>
</evidence>
<dbReference type="InterPro" id="IPR054539">
    <property type="entry name" value="Beta-prop_PDH"/>
</dbReference>
<feature type="domain" description="Pyrroloquinoline quinone-dependent pyranose dehydrogenase beta-propeller" evidence="2">
    <location>
        <begin position="2"/>
        <end position="339"/>
    </location>
</feature>
<dbReference type="Proteomes" id="UP000663823">
    <property type="component" value="Unassembled WGS sequence"/>
</dbReference>
<dbReference type="Proteomes" id="UP000663836">
    <property type="component" value="Unassembled WGS sequence"/>
</dbReference>
<dbReference type="InterPro" id="IPR011042">
    <property type="entry name" value="6-blade_b-propeller_TolB-like"/>
</dbReference>
<dbReference type="Proteomes" id="UP000663889">
    <property type="component" value="Unassembled WGS sequence"/>
</dbReference>
<dbReference type="EMBL" id="CAJOBD010005685">
    <property type="protein sequence ID" value="CAF4039091.1"/>
    <property type="molecule type" value="Genomic_DNA"/>
</dbReference>